<dbReference type="OrthoDB" id="109999at2"/>
<evidence type="ECO:0000313" key="3">
    <source>
        <dbReference type="EMBL" id="TPQ16761.1"/>
    </source>
</evidence>
<organism evidence="3 4">
    <name type="scientific">Streptomyces sporangiiformans</name>
    <dbReference type="NCBI Taxonomy" id="2315329"/>
    <lineage>
        <taxon>Bacteria</taxon>
        <taxon>Bacillati</taxon>
        <taxon>Actinomycetota</taxon>
        <taxon>Actinomycetes</taxon>
        <taxon>Kitasatosporales</taxon>
        <taxon>Streptomycetaceae</taxon>
        <taxon>Streptomyces</taxon>
    </lineage>
</organism>
<dbReference type="PANTHER" id="PTHR37809:SF1">
    <property type="entry name" value="RIBOSOMAL PROTEIN S12 METHYLTHIOTRANSFERASE ACCESSORY FACTOR YCAO"/>
    <property type="match status" value="1"/>
</dbReference>
<feature type="compositionally biased region" description="Basic and acidic residues" evidence="1">
    <location>
        <begin position="1"/>
        <end position="10"/>
    </location>
</feature>
<dbReference type="InterPro" id="IPR003776">
    <property type="entry name" value="YcaO-like_dom"/>
</dbReference>
<evidence type="ECO:0000256" key="1">
    <source>
        <dbReference type="SAM" id="MobiDB-lite"/>
    </source>
</evidence>
<dbReference type="PROSITE" id="PS51664">
    <property type="entry name" value="YCAO"/>
    <property type="match status" value="1"/>
</dbReference>
<keyword evidence="4" id="KW-1185">Reference proteome</keyword>
<comment type="caution">
    <text evidence="3">The sequence shown here is derived from an EMBL/GenBank/DDBJ whole genome shotgun (WGS) entry which is preliminary data.</text>
</comment>
<evidence type="ECO:0000259" key="2">
    <source>
        <dbReference type="PROSITE" id="PS51664"/>
    </source>
</evidence>
<dbReference type="Gene3D" id="3.30.1330.230">
    <property type="match status" value="1"/>
</dbReference>
<dbReference type="AlphaFoldDB" id="A0A505DI41"/>
<dbReference type="RefSeq" id="WP_119105432.1">
    <property type="nucleotide sequence ID" value="NZ_QXMJ01000320.1"/>
</dbReference>
<dbReference type="Pfam" id="PF02624">
    <property type="entry name" value="YcaO"/>
    <property type="match status" value="1"/>
</dbReference>
<dbReference type="NCBIfam" id="TIGR00702">
    <property type="entry name" value="YcaO-type kinase domain"/>
    <property type="match status" value="1"/>
</dbReference>
<reference evidence="3 4" key="1">
    <citation type="submission" date="2019-06" db="EMBL/GenBank/DDBJ databases">
        <title>Streptomyces sporangiiformans sp. nov., a novel actinomycete isolated from soil in Mount Song.</title>
        <authorList>
            <person name="Han L."/>
        </authorList>
    </citation>
    <scope>NUCLEOTIDE SEQUENCE [LARGE SCALE GENOMIC DNA]</scope>
    <source>
        <strain evidence="3 4">NEAU-SSA 1</strain>
    </source>
</reference>
<accession>A0A505DI41</accession>
<dbReference type="PANTHER" id="PTHR37809">
    <property type="entry name" value="RIBOSOMAL PROTEIN S12 METHYLTHIOTRANSFERASE ACCESSORY FACTOR YCAO"/>
    <property type="match status" value="1"/>
</dbReference>
<proteinExistence type="predicted"/>
<evidence type="ECO:0000313" key="4">
    <source>
        <dbReference type="Proteomes" id="UP000317378"/>
    </source>
</evidence>
<protein>
    <recommendedName>
        <fullName evidence="2">YcaO domain-containing protein</fullName>
    </recommendedName>
</protein>
<name>A0A505DI41_9ACTN</name>
<feature type="region of interest" description="Disordered" evidence="1">
    <location>
        <begin position="1"/>
        <end position="28"/>
    </location>
</feature>
<dbReference type="EMBL" id="VCHX02000320">
    <property type="protein sequence ID" value="TPQ16761.1"/>
    <property type="molecule type" value="Genomic_DNA"/>
</dbReference>
<sequence>MPDYRRAESPRRRHGHTSPGIPPEATLRRFGPVGKQVGITRLADVTGLDRVGLPVYLAIRPTARSLVTSIGKGLTPAAAKVGALLESVETWHAEHLHLPTRTARHADITADGEGALDVAELPRAIGGMLDPHQKRSWVRGVDLTTQAVTWVPEESVSMNFVADQLGEPGLARNSNGLASGNSLEQAMLHALCEVVERDAESRWRAASESHRVRLDTVEDPLCRRLMGMVRSAGLHLAVWDVTSHTTVPCYGCVVLAPPQCDSVLDAGVHDGFSCHPSPATAFAGAIKEALQKRLTYIAGSRDDLSREEVERVRSPELVEAVWDELAAEPCDMSLQDRPSLSTGSWADDLRAVVRAVTSGTRHAVVAVDLTRQELGVPVAKVLVTRMEGPFGMCEPAEPGPGPL</sequence>
<feature type="domain" description="YcaO" evidence="2">
    <location>
        <begin position="71"/>
        <end position="403"/>
    </location>
</feature>
<gene>
    <name evidence="3" type="ORF">FGD71_039830</name>
</gene>
<dbReference type="Proteomes" id="UP000317378">
    <property type="component" value="Unassembled WGS sequence"/>
</dbReference>